<dbReference type="GO" id="GO:0006567">
    <property type="term" value="P:L-threonine catabolic process"/>
    <property type="evidence" value="ECO:0007669"/>
    <property type="project" value="InterPro"/>
</dbReference>
<accession>A0A1H0WL49</accession>
<comment type="similarity">
    <text evidence="3">Belongs to the serine/threonine dehydratase family.</text>
</comment>
<protein>
    <recommendedName>
        <fullName evidence="4">threonine ammonia-lyase</fullName>
        <ecNumber evidence="4">4.3.1.19</ecNumber>
    </recommendedName>
    <alternativeName>
        <fullName evidence="8">Threonine deaminase</fullName>
    </alternativeName>
</protein>
<comment type="catalytic activity">
    <reaction evidence="1">
        <text>L-threonine = 2-oxobutanoate + NH4(+)</text>
        <dbReference type="Rhea" id="RHEA:22108"/>
        <dbReference type="ChEBI" id="CHEBI:16763"/>
        <dbReference type="ChEBI" id="CHEBI:28938"/>
        <dbReference type="ChEBI" id="CHEBI:57926"/>
        <dbReference type="EC" id="4.3.1.19"/>
    </reaction>
</comment>
<dbReference type="InterPro" id="IPR002912">
    <property type="entry name" value="ACT_dom"/>
</dbReference>
<proteinExistence type="inferred from homology"/>
<dbReference type="RefSeq" id="WP_090857916.1">
    <property type="nucleotide sequence ID" value="NZ_FNJU01000012.1"/>
</dbReference>
<dbReference type="GO" id="GO:0004794">
    <property type="term" value="F:threonine deaminase activity"/>
    <property type="evidence" value="ECO:0007669"/>
    <property type="project" value="UniProtKB-EC"/>
</dbReference>
<dbReference type="NCBIfam" id="TIGR01127">
    <property type="entry name" value="ilvA_1Cterm"/>
    <property type="match status" value="1"/>
</dbReference>
<dbReference type="Gene3D" id="3.40.50.1100">
    <property type="match status" value="2"/>
</dbReference>
<dbReference type="Gene3D" id="3.30.70.260">
    <property type="match status" value="1"/>
</dbReference>
<dbReference type="GO" id="GO:0006565">
    <property type="term" value="P:L-serine catabolic process"/>
    <property type="evidence" value="ECO:0007669"/>
    <property type="project" value="TreeGrafter"/>
</dbReference>
<gene>
    <name evidence="10" type="ORF">SAMN05216565_11213</name>
</gene>
<evidence type="ECO:0000313" key="11">
    <source>
        <dbReference type="Proteomes" id="UP000199159"/>
    </source>
</evidence>
<dbReference type="InterPro" id="IPR044561">
    <property type="entry name" value="ACT_ThrD-II-like"/>
</dbReference>
<evidence type="ECO:0000256" key="3">
    <source>
        <dbReference type="ARBA" id="ARBA00010869"/>
    </source>
</evidence>
<dbReference type="FunFam" id="3.40.50.1100:FF:000007">
    <property type="entry name" value="L-threonine dehydratase catabolic TdcB"/>
    <property type="match status" value="1"/>
</dbReference>
<feature type="domain" description="ACT" evidence="9">
    <location>
        <begin position="327"/>
        <end position="402"/>
    </location>
</feature>
<dbReference type="InterPro" id="IPR045865">
    <property type="entry name" value="ACT-like_dom_sf"/>
</dbReference>
<dbReference type="InterPro" id="IPR001926">
    <property type="entry name" value="TrpB-like_PALP"/>
</dbReference>
<evidence type="ECO:0000256" key="8">
    <source>
        <dbReference type="ARBA" id="ARBA00031427"/>
    </source>
</evidence>
<comment type="function">
    <text evidence="7">Catalyzes the anaerobic formation of alpha-ketobutyrate and ammonia from threonine in a two-step reaction. The first step involved a dehydration of threonine and a production of enamine intermediates (aminocrotonate), which tautomerizes to its imine form (iminobutyrate). Both intermediates are unstable and short-lived. The second step is the nonenzymatic hydrolysis of the enamine/imine intermediates to form 2-ketobutyrate and free ammonia. In the low water environment of the cell, the second step is accelerated by RidA.</text>
</comment>
<reference evidence="11" key="1">
    <citation type="submission" date="2016-10" db="EMBL/GenBank/DDBJ databases">
        <authorList>
            <person name="Varghese N."/>
            <person name="Submissions S."/>
        </authorList>
    </citation>
    <scope>NUCLEOTIDE SEQUENCE [LARGE SCALE GENOMIC DNA]</scope>
    <source>
        <strain evidence="11">IBRC-M10078</strain>
    </source>
</reference>
<dbReference type="GO" id="GO:0003941">
    <property type="term" value="F:L-serine ammonia-lyase activity"/>
    <property type="evidence" value="ECO:0007669"/>
    <property type="project" value="TreeGrafter"/>
</dbReference>
<dbReference type="STRING" id="930152.SAMN05216565_11213"/>
<keyword evidence="6" id="KW-0456">Lyase</keyword>
<dbReference type="GO" id="GO:0009097">
    <property type="term" value="P:isoleucine biosynthetic process"/>
    <property type="evidence" value="ECO:0007669"/>
    <property type="project" value="TreeGrafter"/>
</dbReference>
<keyword evidence="11" id="KW-1185">Reference proteome</keyword>
<dbReference type="InterPro" id="IPR036052">
    <property type="entry name" value="TrpB-like_PALP_sf"/>
</dbReference>
<evidence type="ECO:0000259" key="9">
    <source>
        <dbReference type="PROSITE" id="PS51671"/>
    </source>
</evidence>
<comment type="cofactor">
    <cofactor evidence="2">
        <name>pyridoxal 5'-phosphate</name>
        <dbReference type="ChEBI" id="CHEBI:597326"/>
    </cofactor>
</comment>
<organism evidence="10 11">
    <name type="scientific">Litchfieldia salsa</name>
    <dbReference type="NCBI Taxonomy" id="930152"/>
    <lineage>
        <taxon>Bacteria</taxon>
        <taxon>Bacillati</taxon>
        <taxon>Bacillota</taxon>
        <taxon>Bacilli</taxon>
        <taxon>Bacillales</taxon>
        <taxon>Bacillaceae</taxon>
        <taxon>Litchfieldia</taxon>
    </lineage>
</organism>
<evidence type="ECO:0000256" key="7">
    <source>
        <dbReference type="ARBA" id="ARBA00025527"/>
    </source>
</evidence>
<dbReference type="EC" id="4.3.1.19" evidence="4"/>
<evidence type="ECO:0000256" key="5">
    <source>
        <dbReference type="ARBA" id="ARBA00022898"/>
    </source>
</evidence>
<dbReference type="OrthoDB" id="9811476at2"/>
<evidence type="ECO:0000313" key="10">
    <source>
        <dbReference type="EMBL" id="SDP91285.1"/>
    </source>
</evidence>
<dbReference type="PROSITE" id="PS51671">
    <property type="entry name" value="ACT"/>
    <property type="match status" value="1"/>
</dbReference>
<dbReference type="CDD" id="cd04886">
    <property type="entry name" value="ACT_ThrD-II-like"/>
    <property type="match status" value="1"/>
</dbReference>
<dbReference type="AlphaFoldDB" id="A0A1H0WL49"/>
<evidence type="ECO:0000256" key="1">
    <source>
        <dbReference type="ARBA" id="ARBA00001274"/>
    </source>
</evidence>
<dbReference type="InterPro" id="IPR005789">
    <property type="entry name" value="Thr_deHydtase_catblc"/>
</dbReference>
<dbReference type="Pfam" id="PF00291">
    <property type="entry name" value="PALP"/>
    <property type="match status" value="1"/>
</dbReference>
<dbReference type="CDD" id="cd01562">
    <property type="entry name" value="Thr-dehyd"/>
    <property type="match status" value="1"/>
</dbReference>
<dbReference type="Proteomes" id="UP000199159">
    <property type="component" value="Unassembled WGS sequence"/>
</dbReference>
<dbReference type="PANTHER" id="PTHR48078:SF6">
    <property type="entry name" value="L-THREONINE DEHYDRATASE CATABOLIC TDCB"/>
    <property type="match status" value="1"/>
</dbReference>
<dbReference type="EMBL" id="FNJU01000012">
    <property type="protein sequence ID" value="SDP91285.1"/>
    <property type="molecule type" value="Genomic_DNA"/>
</dbReference>
<sequence>MITIKEIEEAKSKMRGIVHYTHLDHSSTFSRLSNNEIYLKLENLQKTGSFKVRGSYNKMISLSKEELERGVIAASAGNHAQGVAYSSSQLNVPCTIVMPKGAPLSKIEATRRYGANVELQGTTFDEALEYAIGLQKEIGATFVHPFDDDAVIAGQGTVGIEIFEQLPSIDAVVCPVGGGGLIAGIALALKTLKPSIKVYGVESNACPSMKASLQAEKPVIFEALPSMADGIAVKKPGHLTFELIQKYVDAIYTVEEMEIARTMLLLLERNKLLAEGSGAVSLAALLYHKIPIEGKNVVPIITGGNVDMNFISRIIEHGMVESGRYLSLITTIPDKPGNLQKLLQLIADLDGNVLNINHQRIGARVFPGQTQIQLSLETKNHAHIDQITQKIKDEGYSVEVVL</sequence>
<name>A0A1H0WL49_9BACI</name>
<dbReference type="PANTHER" id="PTHR48078">
    <property type="entry name" value="THREONINE DEHYDRATASE, MITOCHONDRIAL-RELATED"/>
    <property type="match status" value="1"/>
</dbReference>
<evidence type="ECO:0000256" key="6">
    <source>
        <dbReference type="ARBA" id="ARBA00023239"/>
    </source>
</evidence>
<dbReference type="InterPro" id="IPR050147">
    <property type="entry name" value="Ser/Thr_Dehydratase"/>
</dbReference>
<dbReference type="SUPFAM" id="SSF55021">
    <property type="entry name" value="ACT-like"/>
    <property type="match status" value="1"/>
</dbReference>
<keyword evidence="5" id="KW-0663">Pyridoxal phosphate</keyword>
<dbReference type="SUPFAM" id="SSF53686">
    <property type="entry name" value="Tryptophan synthase beta subunit-like PLP-dependent enzymes"/>
    <property type="match status" value="1"/>
</dbReference>
<evidence type="ECO:0000256" key="4">
    <source>
        <dbReference type="ARBA" id="ARBA00012096"/>
    </source>
</evidence>
<evidence type="ECO:0000256" key="2">
    <source>
        <dbReference type="ARBA" id="ARBA00001933"/>
    </source>
</evidence>